<dbReference type="STRING" id="8078.ENSFHEP00000000236"/>
<protein>
    <recommendedName>
        <fullName evidence="3">DUF4371 domain-containing protein</fullName>
    </recommendedName>
</protein>
<name>A0A3Q2NMW6_FUNHE</name>
<sequence length="333" mass="37516">MADTLKKVPLSNNTVSRRINMSLNITGQFALQLDEMTDVRGDAQLLGFVRFKDTTGEELFQVIDTCSHVCTDGVAAMTGTVKGLFGHIEKRVSPDLSAVMDDAVKMINFIQSLPLNHRLKLFVMRAAHSTNSYVMKNICILLLWCLWVARLAYLTDMFVKASHILKMYDKIKGFTKKLKLWDIKSDEGDVSCSPLLDARLSTADFSRGPVVRLVQAHLSSLSTDSSQYFQDIEESERLDWVSDSSNSLPARLQEHLMDLSSDRGLKMTFAESTLTDIWYDEKEYPELGKHRNRLDVENSLVTAVSSLPPDLSGLIRDKQAQVIKYCMHIKDAA</sequence>
<dbReference type="PANTHER" id="PTHR45913">
    <property type="entry name" value="EPM2A-INTERACTING PROTEIN 1"/>
    <property type="match status" value="1"/>
</dbReference>
<dbReference type="AlphaFoldDB" id="A0A3Q2NMW6"/>
<organism evidence="1 2">
    <name type="scientific">Fundulus heteroclitus</name>
    <name type="common">Killifish</name>
    <name type="synonym">Mummichog</name>
    <dbReference type="NCBI Taxonomy" id="8078"/>
    <lineage>
        <taxon>Eukaryota</taxon>
        <taxon>Metazoa</taxon>
        <taxon>Chordata</taxon>
        <taxon>Craniata</taxon>
        <taxon>Vertebrata</taxon>
        <taxon>Euteleostomi</taxon>
        <taxon>Actinopterygii</taxon>
        <taxon>Neopterygii</taxon>
        <taxon>Teleostei</taxon>
        <taxon>Neoteleostei</taxon>
        <taxon>Acanthomorphata</taxon>
        <taxon>Ovalentaria</taxon>
        <taxon>Atherinomorphae</taxon>
        <taxon>Cyprinodontiformes</taxon>
        <taxon>Fundulidae</taxon>
        <taxon>Fundulus</taxon>
    </lineage>
</organism>
<proteinExistence type="predicted"/>
<reference evidence="1" key="1">
    <citation type="submission" date="2025-08" db="UniProtKB">
        <authorList>
            <consortium name="Ensembl"/>
        </authorList>
    </citation>
    <scope>IDENTIFICATION</scope>
</reference>
<dbReference type="GeneTree" id="ENSGT00940000160436"/>
<dbReference type="Proteomes" id="UP000265000">
    <property type="component" value="Unplaced"/>
</dbReference>
<keyword evidence="2" id="KW-1185">Reference proteome</keyword>
<evidence type="ECO:0000313" key="2">
    <source>
        <dbReference type="Proteomes" id="UP000265000"/>
    </source>
</evidence>
<evidence type="ECO:0008006" key="3">
    <source>
        <dbReference type="Google" id="ProtNLM"/>
    </source>
</evidence>
<dbReference type="PANTHER" id="PTHR45913:SF19">
    <property type="entry name" value="LOW QUALITY PROTEIN: ZINC FINGER BED DOMAIN-CONTAINING PROTEIN 5-LIKE"/>
    <property type="match status" value="1"/>
</dbReference>
<evidence type="ECO:0000313" key="1">
    <source>
        <dbReference type="Ensembl" id="ENSFHEP00000000236.1"/>
    </source>
</evidence>
<accession>A0A3Q2NMW6</accession>
<reference evidence="1" key="2">
    <citation type="submission" date="2025-09" db="UniProtKB">
        <authorList>
            <consortium name="Ensembl"/>
        </authorList>
    </citation>
    <scope>IDENTIFICATION</scope>
</reference>
<dbReference type="Ensembl" id="ENSFHET00000015850.1">
    <property type="protein sequence ID" value="ENSFHEP00000000236.1"/>
    <property type="gene ID" value="ENSFHEG00000000946.1"/>
</dbReference>